<evidence type="ECO:0000313" key="2">
    <source>
        <dbReference type="Proteomes" id="UP001586593"/>
    </source>
</evidence>
<sequence>MCWTHKARCLICEWREGYIFEPCSAWLKDSLEKYLARKTNLLPGSHFHCADLEWPCRYSRYYVCEHCLYEMSYLSGIRNEKLYDEVLAKIRERIEIRAKNDGSYVYQSLRDVSFPMADAPDTGFQPPRVEDIPQHFADQMAKNDFKGQPARKRVLSYVQTVESRLARGAHRAEILADRADNAGMTLWIPHCNICDLDTTMLSKHDLDVEIEFEPNDAA</sequence>
<dbReference type="EMBL" id="JAZHXJ010000857">
    <property type="protein sequence ID" value="KAL1849854.1"/>
    <property type="molecule type" value="Genomic_DNA"/>
</dbReference>
<proteinExistence type="predicted"/>
<evidence type="ECO:0000313" key="1">
    <source>
        <dbReference type="EMBL" id="KAL1849854.1"/>
    </source>
</evidence>
<protein>
    <submittedName>
        <fullName evidence="1">Uncharacterized protein</fullName>
    </submittedName>
</protein>
<gene>
    <name evidence="1" type="ORF">VTK73DRAFT_9804</name>
</gene>
<name>A0ABR3W070_9PEZI</name>
<keyword evidence="2" id="KW-1185">Reference proteome</keyword>
<reference evidence="1 2" key="1">
    <citation type="journal article" date="2024" name="Commun. Biol.">
        <title>Comparative genomic analysis of thermophilic fungi reveals convergent evolutionary adaptations and gene losses.</title>
        <authorList>
            <person name="Steindorff A.S."/>
            <person name="Aguilar-Pontes M.V."/>
            <person name="Robinson A.J."/>
            <person name="Andreopoulos B."/>
            <person name="LaButti K."/>
            <person name="Kuo A."/>
            <person name="Mondo S."/>
            <person name="Riley R."/>
            <person name="Otillar R."/>
            <person name="Haridas S."/>
            <person name="Lipzen A."/>
            <person name="Grimwood J."/>
            <person name="Schmutz J."/>
            <person name="Clum A."/>
            <person name="Reid I.D."/>
            <person name="Moisan M.C."/>
            <person name="Butler G."/>
            <person name="Nguyen T.T.M."/>
            <person name="Dewar K."/>
            <person name="Conant G."/>
            <person name="Drula E."/>
            <person name="Henrissat B."/>
            <person name="Hansel C."/>
            <person name="Singer S."/>
            <person name="Hutchinson M.I."/>
            <person name="de Vries R.P."/>
            <person name="Natvig D.O."/>
            <person name="Powell A.J."/>
            <person name="Tsang A."/>
            <person name="Grigoriev I.V."/>
        </authorList>
    </citation>
    <scope>NUCLEOTIDE SEQUENCE [LARGE SCALE GENOMIC DNA]</scope>
    <source>
        <strain evidence="1 2">ATCC 24622</strain>
    </source>
</reference>
<comment type="caution">
    <text evidence="1">The sequence shown here is derived from an EMBL/GenBank/DDBJ whole genome shotgun (WGS) entry which is preliminary data.</text>
</comment>
<organism evidence="1 2">
    <name type="scientific">Phialemonium thermophilum</name>
    <dbReference type="NCBI Taxonomy" id="223376"/>
    <lineage>
        <taxon>Eukaryota</taxon>
        <taxon>Fungi</taxon>
        <taxon>Dikarya</taxon>
        <taxon>Ascomycota</taxon>
        <taxon>Pezizomycotina</taxon>
        <taxon>Sordariomycetes</taxon>
        <taxon>Sordariomycetidae</taxon>
        <taxon>Cephalothecales</taxon>
        <taxon>Cephalothecaceae</taxon>
        <taxon>Phialemonium</taxon>
    </lineage>
</organism>
<accession>A0ABR3W070</accession>
<dbReference type="Proteomes" id="UP001586593">
    <property type="component" value="Unassembled WGS sequence"/>
</dbReference>